<evidence type="ECO:0000313" key="4">
    <source>
        <dbReference type="Proteomes" id="UP001499951"/>
    </source>
</evidence>
<dbReference type="Gene3D" id="3.40.190.10">
    <property type="entry name" value="Periplasmic binding protein-like II"/>
    <property type="match status" value="2"/>
</dbReference>
<dbReference type="SUPFAM" id="SSF53850">
    <property type="entry name" value="Periplasmic binding protein-like II"/>
    <property type="match status" value="1"/>
</dbReference>
<feature type="signal peptide" evidence="2">
    <location>
        <begin position="1"/>
        <end position="19"/>
    </location>
</feature>
<evidence type="ECO:0000256" key="1">
    <source>
        <dbReference type="SAM" id="MobiDB-lite"/>
    </source>
</evidence>
<organism evidence="3 4">
    <name type="scientific">Rhizomicrobium electricum</name>
    <dbReference type="NCBI Taxonomy" id="480070"/>
    <lineage>
        <taxon>Bacteria</taxon>
        <taxon>Pseudomonadati</taxon>
        <taxon>Pseudomonadota</taxon>
        <taxon>Alphaproteobacteria</taxon>
        <taxon>Micropepsales</taxon>
        <taxon>Micropepsaceae</taxon>
        <taxon>Rhizomicrobium</taxon>
    </lineage>
</organism>
<name>A0ABP3Q3Q8_9PROT</name>
<dbReference type="Proteomes" id="UP001499951">
    <property type="component" value="Unassembled WGS sequence"/>
</dbReference>
<feature type="compositionally biased region" description="Pro residues" evidence="1">
    <location>
        <begin position="331"/>
        <end position="343"/>
    </location>
</feature>
<dbReference type="InterPro" id="IPR011852">
    <property type="entry name" value="TRAP_TAXI"/>
</dbReference>
<dbReference type="NCBIfam" id="TIGR02122">
    <property type="entry name" value="TRAP_TAXI"/>
    <property type="match status" value="1"/>
</dbReference>
<protein>
    <submittedName>
        <fullName evidence="3">TAXI family TRAP transporter solute-binding subunit</fullName>
    </submittedName>
</protein>
<dbReference type="RefSeq" id="WP_166935315.1">
    <property type="nucleotide sequence ID" value="NZ_BAAADD010000009.1"/>
</dbReference>
<proteinExistence type="predicted"/>
<reference evidence="4" key="1">
    <citation type="journal article" date="2019" name="Int. J. Syst. Evol. Microbiol.">
        <title>The Global Catalogue of Microorganisms (GCM) 10K type strain sequencing project: providing services to taxonomists for standard genome sequencing and annotation.</title>
        <authorList>
            <consortium name="The Broad Institute Genomics Platform"/>
            <consortium name="The Broad Institute Genome Sequencing Center for Infectious Disease"/>
            <person name="Wu L."/>
            <person name="Ma J."/>
        </authorList>
    </citation>
    <scope>NUCLEOTIDE SEQUENCE [LARGE SCALE GENOMIC DNA]</scope>
    <source>
        <strain evidence="4">JCM 15089</strain>
    </source>
</reference>
<feature type="chain" id="PRO_5046177811" evidence="2">
    <location>
        <begin position="20"/>
        <end position="350"/>
    </location>
</feature>
<comment type="caution">
    <text evidence="3">The sequence shown here is derived from an EMBL/GenBank/DDBJ whole genome shotgun (WGS) entry which is preliminary data.</text>
</comment>
<dbReference type="EMBL" id="BAAADD010000009">
    <property type="protein sequence ID" value="GAA0582449.1"/>
    <property type="molecule type" value="Genomic_DNA"/>
</dbReference>
<sequence length="350" mass="36867">MKTGWIVTAVLAVAVAATAQSLPPRRSFEIATGPAAGTYFPAGEMIARIVSHPPGMARCEKSPLCGPPGVIVSAKSSDGAVANVLAVNAGQIASGLAQANVIADAVAGRGEFRHAGRQTHIRVMADLFTEQLQLVVPRRSPIRSVADLRGKRISLGNPNSGSDVIAGEILKVYRVRPARIVRETYETSGGLMREGKLDAFFFLGGAPALLIADMVNRGQARLVPIDGKGRTKLLAAVDGVTADAVPAGAYQGTGRIETVSSRTYWIVRDSAPNEAVYDLVRALYHPGNRALLDQNAMDTGRIRIGDAASLVGVPLHPGAARYYREVGILKPTPPASSPSPVPPRPRRAIP</sequence>
<evidence type="ECO:0000256" key="2">
    <source>
        <dbReference type="SAM" id="SignalP"/>
    </source>
</evidence>
<dbReference type="PANTHER" id="PTHR42941:SF1">
    <property type="entry name" value="SLL1037 PROTEIN"/>
    <property type="match status" value="1"/>
</dbReference>
<evidence type="ECO:0000313" key="3">
    <source>
        <dbReference type="EMBL" id="GAA0582449.1"/>
    </source>
</evidence>
<dbReference type="PANTHER" id="PTHR42941">
    <property type="entry name" value="SLL1037 PROTEIN"/>
    <property type="match status" value="1"/>
</dbReference>
<accession>A0ABP3Q3Q8</accession>
<dbReference type="Pfam" id="PF16868">
    <property type="entry name" value="NMT1_3"/>
    <property type="match status" value="1"/>
</dbReference>
<keyword evidence="2" id="KW-0732">Signal</keyword>
<gene>
    <name evidence="3" type="ORF">GCM10008942_34190</name>
</gene>
<keyword evidence="4" id="KW-1185">Reference proteome</keyword>
<feature type="region of interest" description="Disordered" evidence="1">
    <location>
        <begin position="331"/>
        <end position="350"/>
    </location>
</feature>